<dbReference type="HAMAP" id="MF_00135">
    <property type="entry name" value="PRAI"/>
    <property type="match status" value="1"/>
</dbReference>
<keyword evidence="7 9" id="KW-0057">Aromatic amino acid biosynthesis</keyword>
<evidence type="ECO:0000256" key="2">
    <source>
        <dbReference type="ARBA" id="ARBA00004664"/>
    </source>
</evidence>
<dbReference type="InterPro" id="IPR013785">
    <property type="entry name" value="Aldolase_TIM"/>
</dbReference>
<dbReference type="PANTHER" id="PTHR42894:SF1">
    <property type="entry name" value="N-(5'-PHOSPHORIBOSYL)ANTHRANILATE ISOMERASE"/>
    <property type="match status" value="1"/>
</dbReference>
<comment type="similarity">
    <text evidence="9">Belongs to the TrpF family.</text>
</comment>
<accession>A0ABS5VP89</accession>
<keyword evidence="12" id="KW-1185">Reference proteome</keyword>
<evidence type="ECO:0000259" key="10">
    <source>
        <dbReference type="Pfam" id="PF00697"/>
    </source>
</evidence>
<comment type="caution">
    <text evidence="11">The sequence shown here is derived from an EMBL/GenBank/DDBJ whole genome shotgun (WGS) entry which is preliminary data.</text>
</comment>
<evidence type="ECO:0000256" key="5">
    <source>
        <dbReference type="ARBA" id="ARBA00022605"/>
    </source>
</evidence>
<dbReference type="Proteomes" id="UP000772618">
    <property type="component" value="Unassembled WGS sequence"/>
</dbReference>
<dbReference type="Pfam" id="PF00697">
    <property type="entry name" value="PRAI"/>
    <property type="match status" value="1"/>
</dbReference>
<organism evidence="11 12">
    <name type="scientific">Chryseosolibacter indicus</name>
    <dbReference type="NCBI Taxonomy" id="2782351"/>
    <lineage>
        <taxon>Bacteria</taxon>
        <taxon>Pseudomonadati</taxon>
        <taxon>Bacteroidota</taxon>
        <taxon>Cytophagia</taxon>
        <taxon>Cytophagales</taxon>
        <taxon>Chryseotaleaceae</taxon>
        <taxon>Chryseosolibacter</taxon>
    </lineage>
</organism>
<evidence type="ECO:0000256" key="7">
    <source>
        <dbReference type="ARBA" id="ARBA00023141"/>
    </source>
</evidence>
<evidence type="ECO:0000256" key="1">
    <source>
        <dbReference type="ARBA" id="ARBA00001164"/>
    </source>
</evidence>
<evidence type="ECO:0000256" key="8">
    <source>
        <dbReference type="ARBA" id="ARBA00023235"/>
    </source>
</evidence>
<dbReference type="SUPFAM" id="SSF51366">
    <property type="entry name" value="Ribulose-phoshate binding barrel"/>
    <property type="match status" value="1"/>
</dbReference>
<name>A0ABS5VP89_9BACT</name>
<reference evidence="11 12" key="1">
    <citation type="submission" date="2021-05" db="EMBL/GenBank/DDBJ databases">
        <title>A Polyphasic approach of four new species of the genus Ohtaekwangia: Ohtaekwangia histidinii sp. nov., Ohtaekwangia cretensis sp. nov., Ohtaekwangia indiensis sp. nov., Ohtaekwangia reichenbachii sp. nov. from diverse environment.</title>
        <authorList>
            <person name="Octaviana S."/>
        </authorList>
    </citation>
    <scope>NUCLEOTIDE SEQUENCE [LARGE SCALE GENOMIC DNA]</scope>
    <source>
        <strain evidence="11 12">PWU20</strain>
    </source>
</reference>
<dbReference type="CDD" id="cd00405">
    <property type="entry name" value="PRAI"/>
    <property type="match status" value="1"/>
</dbReference>
<dbReference type="EMBL" id="JAHESD010000013">
    <property type="protein sequence ID" value="MBT1703255.1"/>
    <property type="molecule type" value="Genomic_DNA"/>
</dbReference>
<dbReference type="GO" id="GO:0016853">
    <property type="term" value="F:isomerase activity"/>
    <property type="evidence" value="ECO:0007669"/>
    <property type="project" value="UniProtKB-KW"/>
</dbReference>
<dbReference type="Gene3D" id="3.20.20.70">
    <property type="entry name" value="Aldolase class I"/>
    <property type="match status" value="1"/>
</dbReference>
<evidence type="ECO:0000256" key="3">
    <source>
        <dbReference type="ARBA" id="ARBA00012572"/>
    </source>
</evidence>
<dbReference type="InterPro" id="IPR001240">
    <property type="entry name" value="PRAI_dom"/>
</dbReference>
<evidence type="ECO:0000313" key="11">
    <source>
        <dbReference type="EMBL" id="MBT1703255.1"/>
    </source>
</evidence>
<keyword evidence="8 9" id="KW-0413">Isomerase</keyword>
<dbReference type="InterPro" id="IPR011060">
    <property type="entry name" value="RibuloseP-bd_barrel"/>
</dbReference>
<evidence type="ECO:0000256" key="4">
    <source>
        <dbReference type="ARBA" id="ARBA00022272"/>
    </source>
</evidence>
<evidence type="ECO:0000256" key="6">
    <source>
        <dbReference type="ARBA" id="ARBA00022822"/>
    </source>
</evidence>
<keyword evidence="5 9" id="KW-0028">Amino-acid biosynthesis</keyword>
<comment type="pathway">
    <text evidence="2 9">Amino-acid biosynthesis; L-tryptophan biosynthesis; L-tryptophan from chorismate: step 3/5.</text>
</comment>
<feature type="domain" description="N-(5'phosphoribosyl) anthranilate isomerase (PRAI)" evidence="10">
    <location>
        <begin position="10"/>
        <end position="207"/>
    </location>
</feature>
<evidence type="ECO:0000256" key="9">
    <source>
        <dbReference type="HAMAP-Rule" id="MF_00135"/>
    </source>
</evidence>
<comment type="catalytic activity">
    <reaction evidence="1 9">
        <text>N-(5-phospho-beta-D-ribosyl)anthranilate = 1-(2-carboxyphenylamino)-1-deoxy-D-ribulose 5-phosphate</text>
        <dbReference type="Rhea" id="RHEA:21540"/>
        <dbReference type="ChEBI" id="CHEBI:18277"/>
        <dbReference type="ChEBI" id="CHEBI:58613"/>
        <dbReference type="EC" id="5.3.1.24"/>
    </reaction>
</comment>
<gene>
    <name evidence="9" type="primary">trpF</name>
    <name evidence="11" type="ORF">KK060_08180</name>
</gene>
<evidence type="ECO:0000313" key="12">
    <source>
        <dbReference type="Proteomes" id="UP000772618"/>
    </source>
</evidence>
<protein>
    <recommendedName>
        <fullName evidence="4 9">N-(5'-phosphoribosyl)anthranilate isomerase</fullName>
        <shortName evidence="9">PRAI</shortName>
        <ecNumber evidence="3 9">5.3.1.24</ecNumber>
    </recommendedName>
</protein>
<proteinExistence type="inferred from homology"/>
<dbReference type="InterPro" id="IPR044643">
    <property type="entry name" value="TrpF_fam"/>
</dbReference>
<dbReference type="EC" id="5.3.1.24" evidence="3 9"/>
<sequence>MTAKAKIKLKVCGMRLADNIIDVSTFMPDYMGFIFFEDSPRFVGEKFLLPEELPATIERVGVFVNKSTERIMNLLNGTGITTVQLHGSETVEQCLELRQNGLEIIKTFSIDDDFNFEDTKPYVDAVDFFLFDTKGKYYGGNAKTFNWNILTRYHQQVPFFLSGGLNEDNIKDALLLKDMNLYALDVNSGVEHQAGLKDLNKIRAIINILKTNS</sequence>
<dbReference type="PANTHER" id="PTHR42894">
    <property type="entry name" value="N-(5'-PHOSPHORIBOSYL)ANTHRANILATE ISOMERASE"/>
    <property type="match status" value="1"/>
</dbReference>
<dbReference type="RefSeq" id="WP_254153221.1">
    <property type="nucleotide sequence ID" value="NZ_JAHESD010000013.1"/>
</dbReference>
<keyword evidence="6 9" id="KW-0822">Tryptophan biosynthesis</keyword>